<keyword evidence="4" id="KW-0812">Transmembrane</keyword>
<dbReference type="OrthoDB" id="408631at2759"/>
<evidence type="ECO:0000256" key="2">
    <source>
        <dbReference type="ARBA" id="ARBA00022801"/>
    </source>
</evidence>
<keyword evidence="2 3" id="KW-0378">Hydrolase</keyword>
<dbReference type="InterPro" id="IPR002018">
    <property type="entry name" value="CarbesteraseB"/>
</dbReference>
<feature type="transmembrane region" description="Helical" evidence="4">
    <location>
        <begin position="20"/>
        <end position="38"/>
    </location>
</feature>
<dbReference type="InterPro" id="IPR019826">
    <property type="entry name" value="Carboxylesterase_B_AS"/>
</dbReference>
<dbReference type="Proteomes" id="UP000245768">
    <property type="component" value="Unassembled WGS sequence"/>
</dbReference>
<keyword evidence="7" id="KW-1185">Reference proteome</keyword>
<sequence>MSSDDHSPAARRSILGSTLLLLPHAILIAATIASTWLGTVPQTGPFVRLEQGSFKGVLDEQYQLEAFRGIRYALPPLGNLRFRRPKMVWEGPLPDRLDPHNRTGSDGVFDATYYGPSCGQYVPPPFMAYRPPIPEGSAQEASSEDCLSVNVFRPSTMQKRLPVMVWIYGGAWLMGADFPYEPTNLVRRSIVNGQPIIVVTFNYRVGVYGFASGPSMAEQAEKGNVDLNVGLHDQRGALRWIKRNIAQFGGDPDSITIAGESSGGQSVSFHLLADGGDDKGENLFHRAILQSGGSSMAITPPTASRHLLHWRAFLAPTPCARFADSFDQIQCLRELPAVGLSQANTRAKMYVLGVHQAASWRSPTFFPFWPTLDKEFITKSPFELWKEGKYKDVPLLMGNVLDEGTAFTPHDLHNETVTRAWMKRAVVVKDDLTPADHRHVLKSILKAWPDDPEHGSPFRPELTGGQPHDRIFGEENQFKRAAAAIGDIIFQAPRRYQLRQHAQHQAAGLKRSAAWSYLLSEPSPGGQAYTGVSHGTDNDLLFRPMAQYVFLRPPVDYRKPGSRWAVVADSMMDAWINFVNKGHPNGGKNVPKWPYYAAKGVPKRSRPHTMLQFQAYNNTLITDDYREEAITKTLIEDDVVRKALAY</sequence>
<name>A0A316YR46_9BASI</name>
<organism evidence="6 7">
    <name type="scientific">Acaromyces ingoldii</name>
    <dbReference type="NCBI Taxonomy" id="215250"/>
    <lineage>
        <taxon>Eukaryota</taxon>
        <taxon>Fungi</taxon>
        <taxon>Dikarya</taxon>
        <taxon>Basidiomycota</taxon>
        <taxon>Ustilaginomycotina</taxon>
        <taxon>Exobasidiomycetes</taxon>
        <taxon>Exobasidiales</taxon>
        <taxon>Cryptobasidiaceae</taxon>
        <taxon>Acaromyces</taxon>
    </lineage>
</organism>
<feature type="domain" description="Carboxylesterase type B" evidence="5">
    <location>
        <begin position="45"/>
        <end position="598"/>
    </location>
</feature>
<evidence type="ECO:0000313" key="7">
    <source>
        <dbReference type="Proteomes" id="UP000245768"/>
    </source>
</evidence>
<dbReference type="SUPFAM" id="SSF53474">
    <property type="entry name" value="alpha/beta-Hydrolases"/>
    <property type="match status" value="1"/>
</dbReference>
<dbReference type="AlphaFoldDB" id="A0A316YR46"/>
<evidence type="ECO:0000259" key="5">
    <source>
        <dbReference type="Pfam" id="PF00135"/>
    </source>
</evidence>
<evidence type="ECO:0000313" key="6">
    <source>
        <dbReference type="EMBL" id="PWN91602.1"/>
    </source>
</evidence>
<reference evidence="6" key="1">
    <citation type="journal article" date="2018" name="Mol. Biol. Evol.">
        <title>Broad Genomic Sampling Reveals a Smut Pathogenic Ancestry of the Fungal Clade Ustilaginomycotina.</title>
        <authorList>
            <person name="Kijpornyongpan T."/>
            <person name="Mondo S.J."/>
            <person name="Barry K."/>
            <person name="Sandor L."/>
            <person name="Lee J."/>
            <person name="Lipzen A."/>
            <person name="Pangilinan J."/>
            <person name="LaButti K."/>
            <person name="Hainaut M."/>
            <person name="Henrissat B."/>
            <person name="Grigoriev I.V."/>
            <person name="Spatafora J.W."/>
            <person name="Aime M.C."/>
        </authorList>
    </citation>
    <scope>NUCLEOTIDE SEQUENCE [LARGE SCALE GENOMIC DNA]</scope>
    <source>
        <strain evidence="6">MCA 4198</strain>
    </source>
</reference>
<dbReference type="EC" id="3.1.1.-" evidence="3"/>
<dbReference type="Gene3D" id="3.40.50.1820">
    <property type="entry name" value="alpha/beta hydrolase"/>
    <property type="match status" value="1"/>
</dbReference>
<dbReference type="PANTHER" id="PTHR11559">
    <property type="entry name" value="CARBOXYLESTERASE"/>
    <property type="match status" value="1"/>
</dbReference>
<dbReference type="GO" id="GO:0016787">
    <property type="term" value="F:hydrolase activity"/>
    <property type="evidence" value="ECO:0007669"/>
    <property type="project" value="UniProtKB-KW"/>
</dbReference>
<gene>
    <name evidence="6" type="ORF">FA10DRAFT_265449</name>
</gene>
<dbReference type="EMBL" id="KZ819635">
    <property type="protein sequence ID" value="PWN91602.1"/>
    <property type="molecule type" value="Genomic_DNA"/>
</dbReference>
<proteinExistence type="inferred from homology"/>
<dbReference type="InterPro" id="IPR050309">
    <property type="entry name" value="Type-B_Carboxylest/Lipase"/>
</dbReference>
<dbReference type="RefSeq" id="XP_025378800.1">
    <property type="nucleotide sequence ID" value="XM_025521065.1"/>
</dbReference>
<dbReference type="InParanoid" id="A0A316YR46"/>
<evidence type="ECO:0000256" key="3">
    <source>
        <dbReference type="RuleBase" id="RU361235"/>
    </source>
</evidence>
<dbReference type="STRING" id="215250.A0A316YR46"/>
<dbReference type="Pfam" id="PF00135">
    <property type="entry name" value="COesterase"/>
    <property type="match status" value="1"/>
</dbReference>
<comment type="similarity">
    <text evidence="1 3">Belongs to the type-B carboxylesterase/lipase family.</text>
</comment>
<dbReference type="PROSITE" id="PS00122">
    <property type="entry name" value="CARBOXYLESTERASE_B_1"/>
    <property type="match status" value="1"/>
</dbReference>
<keyword evidence="4" id="KW-0472">Membrane</keyword>
<evidence type="ECO:0000256" key="4">
    <source>
        <dbReference type="SAM" id="Phobius"/>
    </source>
</evidence>
<keyword evidence="4" id="KW-1133">Transmembrane helix</keyword>
<dbReference type="InterPro" id="IPR029058">
    <property type="entry name" value="AB_hydrolase_fold"/>
</dbReference>
<dbReference type="GeneID" id="37042981"/>
<evidence type="ECO:0000256" key="1">
    <source>
        <dbReference type="ARBA" id="ARBA00005964"/>
    </source>
</evidence>
<accession>A0A316YR46</accession>
<protein>
    <recommendedName>
        <fullName evidence="3">Carboxylic ester hydrolase</fullName>
        <ecNumber evidence="3">3.1.1.-</ecNumber>
    </recommendedName>
</protein>